<gene>
    <name evidence="2" type="ORF">PGLA1383_LOCUS25999</name>
    <name evidence="3" type="ORF">PGLA2088_LOCUS4847</name>
</gene>
<comment type="caution">
    <text evidence="3">The sequence shown here is derived from an EMBL/GenBank/DDBJ whole genome shotgun (WGS) entry which is preliminary data.</text>
</comment>
<protein>
    <submittedName>
        <fullName evidence="3">Uncharacterized protein</fullName>
    </submittedName>
</protein>
<evidence type="ECO:0000313" key="3">
    <source>
        <dbReference type="EMBL" id="CAE8646476.1"/>
    </source>
</evidence>
<feature type="compositionally biased region" description="Basic and acidic residues" evidence="1">
    <location>
        <begin position="97"/>
        <end position="116"/>
    </location>
</feature>
<proteinExistence type="predicted"/>
<evidence type="ECO:0000313" key="5">
    <source>
        <dbReference type="Proteomes" id="UP000654075"/>
    </source>
</evidence>
<feature type="region of interest" description="Disordered" evidence="1">
    <location>
        <begin position="13"/>
        <end position="33"/>
    </location>
</feature>
<dbReference type="Proteomes" id="UP000654075">
    <property type="component" value="Unassembled WGS sequence"/>
</dbReference>
<reference evidence="3" key="1">
    <citation type="submission" date="2021-02" db="EMBL/GenBank/DDBJ databases">
        <authorList>
            <person name="Dougan E. K."/>
            <person name="Rhodes N."/>
            <person name="Thang M."/>
            <person name="Chan C."/>
        </authorList>
    </citation>
    <scope>NUCLEOTIDE SEQUENCE</scope>
</reference>
<dbReference type="EMBL" id="CAJNNV010022440">
    <property type="protein sequence ID" value="CAE8608113.1"/>
    <property type="molecule type" value="Genomic_DNA"/>
</dbReference>
<dbReference type="OrthoDB" id="2984333at2759"/>
<feature type="region of interest" description="Disordered" evidence="1">
    <location>
        <begin position="169"/>
        <end position="216"/>
    </location>
</feature>
<accession>A0A813I8A9</accession>
<feature type="compositionally biased region" description="Polar residues" evidence="1">
    <location>
        <begin position="84"/>
        <end position="93"/>
    </location>
</feature>
<feature type="compositionally biased region" description="Basic and acidic residues" evidence="1">
    <location>
        <begin position="207"/>
        <end position="216"/>
    </location>
</feature>
<dbReference type="AlphaFoldDB" id="A0A813I8A9"/>
<name>A0A813I8A9_POLGL</name>
<dbReference type="Proteomes" id="UP000626109">
    <property type="component" value="Unassembled WGS sequence"/>
</dbReference>
<sequence length="314" mass="35049">MTLTEDDFGIIRPSWAGRGKADGACPPRNSIGLTLADVKPEPEIRPREPDQCRPNLGTSTVYALEDMSSRRLKRSVFDQGGKALTNQRPSSGNGRPEGIKRIDYMPEKQRAPHETTKRCFGWTHRPTGYENPDTYEEPVEPGVRPSHPVCAIGPVATDRKRAFHAQIQSTGIPPPRMSKAPHGSDWGGWGVNGAPGRKPLQSPWDSLQKKDPSSDEADYRFCDARTRRYPEMKYQDTFHLTRWHWDAQHDIDPIGAKRIHLNTPTASTVGTAAGQRMAQVPAAGKKSNMPVEGAALPWYERIREQELKAPMTAR</sequence>
<evidence type="ECO:0000256" key="1">
    <source>
        <dbReference type="SAM" id="MobiDB-lite"/>
    </source>
</evidence>
<dbReference type="EMBL" id="CAJNNW010004487">
    <property type="protein sequence ID" value="CAE8646476.1"/>
    <property type="molecule type" value="Genomic_DNA"/>
</dbReference>
<evidence type="ECO:0000313" key="2">
    <source>
        <dbReference type="EMBL" id="CAE8608113.1"/>
    </source>
</evidence>
<feature type="region of interest" description="Disordered" evidence="1">
    <location>
        <begin position="78"/>
        <end position="116"/>
    </location>
</feature>
<keyword evidence="5" id="KW-1185">Reference proteome</keyword>
<evidence type="ECO:0000313" key="4">
    <source>
        <dbReference type="Proteomes" id="UP000626109"/>
    </source>
</evidence>
<organism evidence="3 4">
    <name type="scientific">Polarella glacialis</name>
    <name type="common">Dinoflagellate</name>
    <dbReference type="NCBI Taxonomy" id="89957"/>
    <lineage>
        <taxon>Eukaryota</taxon>
        <taxon>Sar</taxon>
        <taxon>Alveolata</taxon>
        <taxon>Dinophyceae</taxon>
        <taxon>Suessiales</taxon>
        <taxon>Suessiaceae</taxon>
        <taxon>Polarella</taxon>
    </lineage>
</organism>